<evidence type="ECO:0000256" key="11">
    <source>
        <dbReference type="ARBA" id="ARBA00022842"/>
    </source>
</evidence>
<comment type="subunit">
    <text evidence="3 16">Monomer.</text>
</comment>
<dbReference type="PANTHER" id="PTHR11076:SF33">
    <property type="entry name" value="DNA POLYMERASE KAPPA"/>
    <property type="match status" value="1"/>
</dbReference>
<dbReference type="InterPro" id="IPR036775">
    <property type="entry name" value="DNA_pol_Y-fam_lit_finger_sf"/>
</dbReference>
<dbReference type="PANTHER" id="PTHR11076">
    <property type="entry name" value="DNA REPAIR POLYMERASE UMUC / TRANSFERASE FAMILY MEMBER"/>
    <property type="match status" value="1"/>
</dbReference>
<dbReference type="EMBL" id="BLVP01000043">
    <property type="protein sequence ID" value="GFM38481.1"/>
    <property type="molecule type" value="Genomic_DNA"/>
</dbReference>
<evidence type="ECO:0000256" key="3">
    <source>
        <dbReference type="ARBA" id="ARBA00011245"/>
    </source>
</evidence>
<keyword evidence="13 16" id="KW-0238">DNA-binding</keyword>
<dbReference type="GO" id="GO:0005829">
    <property type="term" value="C:cytosol"/>
    <property type="evidence" value="ECO:0007669"/>
    <property type="project" value="TreeGrafter"/>
</dbReference>
<evidence type="ECO:0000313" key="19">
    <source>
        <dbReference type="Proteomes" id="UP000503820"/>
    </source>
</evidence>
<evidence type="ECO:0000256" key="1">
    <source>
        <dbReference type="ARBA" id="ARBA00004496"/>
    </source>
</evidence>
<evidence type="ECO:0000256" key="2">
    <source>
        <dbReference type="ARBA" id="ARBA00010945"/>
    </source>
</evidence>
<dbReference type="GO" id="GO:0006261">
    <property type="term" value="P:DNA-templated DNA replication"/>
    <property type="evidence" value="ECO:0007669"/>
    <property type="project" value="UniProtKB-UniRule"/>
</dbReference>
<sequence>MHTPPAISPDTPQPALSQPPQRRILHLDMDAFFASVEQLDHPEWRGKPVIVGGRERGVVSAASYEARTFGVRSAIPIARAKKLCPHGIYTRGNMARYAEISRQIMNLLSSYSPLVEPASIDEAYLDASGLERLFGSPRDLALRIKQDIRQTVGLACSIGIAPVKFLAKIASDHNKPDGLFILEPDDVPGFLSTLPVARIPGVGKRFLEELEKLGVRTCRDAQQYPQSFWERRFGKGGLSLWRRAHGLDGRGVETGYEAKSESAENTFAEDTDDRELLKKWLLRQAERVGTGQRRMGVKGRTVTLKLKYADFTAITRSRSLPEPTDSTEIIFQTACELLDAVPLRQKVRLIGVGLSNYDRGPQQLSLLDGSAGGQTGGKVATEKQRNLDRALDALRDKFGRDAITRGRLFDFDK</sequence>
<evidence type="ECO:0000259" key="17">
    <source>
        <dbReference type="PROSITE" id="PS50173"/>
    </source>
</evidence>
<keyword evidence="9 16" id="KW-0479">Metal-binding</keyword>
<evidence type="ECO:0000256" key="13">
    <source>
        <dbReference type="ARBA" id="ARBA00023125"/>
    </source>
</evidence>
<dbReference type="CDD" id="cd03586">
    <property type="entry name" value="PolY_Pol_IV_kappa"/>
    <property type="match status" value="1"/>
</dbReference>
<evidence type="ECO:0000256" key="9">
    <source>
        <dbReference type="ARBA" id="ARBA00022723"/>
    </source>
</evidence>
<evidence type="ECO:0000256" key="7">
    <source>
        <dbReference type="ARBA" id="ARBA00022695"/>
    </source>
</evidence>
<dbReference type="FunFam" id="3.40.1170.60:FF:000001">
    <property type="entry name" value="DNA polymerase IV"/>
    <property type="match status" value="1"/>
</dbReference>
<gene>
    <name evidence="18" type="primary">dinP</name>
    <name evidence="16" type="synonym">dinB</name>
    <name evidence="18" type="ORF">DSM19430T_31650</name>
</gene>
<evidence type="ECO:0000256" key="15">
    <source>
        <dbReference type="ARBA" id="ARBA00049244"/>
    </source>
</evidence>
<dbReference type="EC" id="2.7.7.7" evidence="16"/>
<evidence type="ECO:0000256" key="14">
    <source>
        <dbReference type="ARBA" id="ARBA00023204"/>
    </source>
</evidence>
<evidence type="ECO:0000313" key="18">
    <source>
        <dbReference type="EMBL" id="GFM38481.1"/>
    </source>
</evidence>
<dbReference type="InterPro" id="IPR001126">
    <property type="entry name" value="UmuC"/>
</dbReference>
<evidence type="ECO:0000256" key="16">
    <source>
        <dbReference type="HAMAP-Rule" id="MF_01113"/>
    </source>
</evidence>
<feature type="site" description="Substrate discrimination" evidence="16">
    <location>
        <position position="33"/>
    </location>
</feature>
<evidence type="ECO:0000256" key="8">
    <source>
        <dbReference type="ARBA" id="ARBA00022705"/>
    </source>
</evidence>
<keyword evidence="14 16" id="KW-0234">DNA repair</keyword>
<comment type="catalytic activity">
    <reaction evidence="15 16">
        <text>DNA(n) + a 2'-deoxyribonucleoside 5'-triphosphate = DNA(n+1) + diphosphate</text>
        <dbReference type="Rhea" id="RHEA:22508"/>
        <dbReference type="Rhea" id="RHEA-COMP:17339"/>
        <dbReference type="Rhea" id="RHEA-COMP:17340"/>
        <dbReference type="ChEBI" id="CHEBI:33019"/>
        <dbReference type="ChEBI" id="CHEBI:61560"/>
        <dbReference type="ChEBI" id="CHEBI:173112"/>
        <dbReference type="EC" id="2.7.7.7"/>
    </reaction>
</comment>
<proteinExistence type="inferred from homology"/>
<reference evidence="18 19" key="1">
    <citation type="submission" date="2020-05" db="EMBL/GenBank/DDBJ databases">
        <title>Draft genome sequence of Desulfovibrio psychrotolerans JS1T.</title>
        <authorList>
            <person name="Ueno A."/>
            <person name="Tamazawa S."/>
            <person name="Tamamura S."/>
            <person name="Murakami T."/>
            <person name="Kiyama T."/>
            <person name="Inomata H."/>
            <person name="Amano Y."/>
            <person name="Miyakawa K."/>
            <person name="Tamaki H."/>
            <person name="Naganuma T."/>
            <person name="Kaneko K."/>
        </authorList>
    </citation>
    <scope>NUCLEOTIDE SEQUENCE [LARGE SCALE GENOMIC DNA]</scope>
    <source>
        <strain evidence="18 19">JS1</strain>
    </source>
</reference>
<dbReference type="Pfam" id="PF00817">
    <property type="entry name" value="IMS"/>
    <property type="match status" value="1"/>
</dbReference>
<feature type="domain" description="UmuC" evidence="17">
    <location>
        <begin position="24"/>
        <end position="203"/>
    </location>
</feature>
<dbReference type="AlphaFoldDB" id="A0A7J0BZC0"/>
<dbReference type="InterPro" id="IPR053848">
    <property type="entry name" value="IMS_HHH_1"/>
</dbReference>
<keyword evidence="12 16" id="KW-0239">DNA-directed DNA polymerase</keyword>
<dbReference type="GO" id="GO:0003684">
    <property type="term" value="F:damaged DNA binding"/>
    <property type="evidence" value="ECO:0007669"/>
    <property type="project" value="InterPro"/>
</dbReference>
<dbReference type="PROSITE" id="PS50173">
    <property type="entry name" value="UMUC"/>
    <property type="match status" value="1"/>
</dbReference>
<organism evidence="18 19">
    <name type="scientific">Desulfovibrio psychrotolerans</name>
    <dbReference type="NCBI Taxonomy" id="415242"/>
    <lineage>
        <taxon>Bacteria</taxon>
        <taxon>Pseudomonadati</taxon>
        <taxon>Thermodesulfobacteriota</taxon>
        <taxon>Desulfovibrionia</taxon>
        <taxon>Desulfovibrionales</taxon>
        <taxon>Desulfovibrionaceae</taxon>
        <taxon>Desulfovibrio</taxon>
    </lineage>
</organism>
<dbReference type="SUPFAM" id="SSF56672">
    <property type="entry name" value="DNA/RNA polymerases"/>
    <property type="match status" value="1"/>
</dbReference>
<keyword evidence="7 16" id="KW-0548">Nucleotidyltransferase</keyword>
<evidence type="ECO:0000256" key="4">
    <source>
        <dbReference type="ARBA" id="ARBA00022457"/>
    </source>
</evidence>
<dbReference type="Pfam" id="PF21999">
    <property type="entry name" value="IMS_HHH_1"/>
    <property type="match status" value="1"/>
</dbReference>
<dbReference type="Gene3D" id="3.30.70.270">
    <property type="match status" value="1"/>
</dbReference>
<keyword evidence="5 16" id="KW-0963">Cytoplasm</keyword>
<dbReference type="GO" id="GO:0000287">
    <property type="term" value="F:magnesium ion binding"/>
    <property type="evidence" value="ECO:0007669"/>
    <property type="project" value="UniProtKB-UniRule"/>
</dbReference>
<dbReference type="Gene3D" id="1.10.150.20">
    <property type="entry name" value="5' to 3' exonuclease, C-terminal subdomain"/>
    <property type="match status" value="1"/>
</dbReference>
<dbReference type="Gene3D" id="3.30.1490.100">
    <property type="entry name" value="DNA polymerase, Y-family, little finger domain"/>
    <property type="match status" value="1"/>
</dbReference>
<name>A0A7J0BZC0_9BACT</name>
<keyword evidence="19" id="KW-1185">Reference proteome</keyword>
<dbReference type="GO" id="GO:0009432">
    <property type="term" value="P:SOS response"/>
    <property type="evidence" value="ECO:0007669"/>
    <property type="project" value="TreeGrafter"/>
</dbReference>
<dbReference type="InterPro" id="IPR022880">
    <property type="entry name" value="DNApol_IV"/>
</dbReference>
<feature type="binding site" evidence="16">
    <location>
        <position position="28"/>
    </location>
    <ligand>
        <name>Mg(2+)</name>
        <dbReference type="ChEBI" id="CHEBI:18420"/>
    </ligand>
</feature>
<comment type="function">
    <text evidence="16">Poorly processive, error-prone DNA polymerase involved in untargeted mutagenesis. Copies undamaged DNA at stalled replication forks, which arise in vivo from mismatched or misaligned primer ends. These misaligned primers can be extended by PolIV. Exhibits no 3'-5' exonuclease (proofreading) activity. May be involved in translesional synthesis, in conjunction with the beta clamp from PolIII.</text>
</comment>
<keyword evidence="6 16" id="KW-0808">Transferase</keyword>
<dbReference type="HAMAP" id="MF_01113">
    <property type="entry name" value="DNApol_IV"/>
    <property type="match status" value="1"/>
</dbReference>
<keyword evidence="11 16" id="KW-0460">Magnesium</keyword>
<dbReference type="NCBIfam" id="NF002677">
    <property type="entry name" value="PRK02406.1"/>
    <property type="match status" value="1"/>
</dbReference>
<feature type="binding site" evidence="16">
    <location>
        <position position="121"/>
    </location>
    <ligand>
        <name>Mg(2+)</name>
        <dbReference type="ChEBI" id="CHEBI:18420"/>
    </ligand>
</feature>
<keyword evidence="8 16" id="KW-0235">DNA replication</keyword>
<dbReference type="GO" id="GO:0042276">
    <property type="term" value="P:error-prone translesion synthesis"/>
    <property type="evidence" value="ECO:0007669"/>
    <property type="project" value="TreeGrafter"/>
</dbReference>
<comment type="caution">
    <text evidence="18">The sequence shown here is derived from an EMBL/GenBank/DDBJ whole genome shotgun (WGS) entry which is preliminary data.</text>
</comment>
<keyword evidence="10 16" id="KW-0227">DNA damage</keyword>
<dbReference type="Gene3D" id="3.40.1170.60">
    <property type="match status" value="1"/>
</dbReference>
<evidence type="ECO:0000256" key="12">
    <source>
        <dbReference type="ARBA" id="ARBA00022932"/>
    </source>
</evidence>
<dbReference type="NCBIfam" id="NF002751">
    <property type="entry name" value="PRK02794.1"/>
    <property type="match status" value="1"/>
</dbReference>
<keyword evidence="4 16" id="KW-0515">Mutator protein</keyword>
<comment type="subcellular location">
    <subcellularLocation>
        <location evidence="1 16">Cytoplasm</location>
    </subcellularLocation>
</comment>
<accession>A0A7J0BZC0</accession>
<evidence type="ECO:0000256" key="6">
    <source>
        <dbReference type="ARBA" id="ARBA00022679"/>
    </source>
</evidence>
<dbReference type="InterPro" id="IPR050116">
    <property type="entry name" value="DNA_polymerase-Y"/>
</dbReference>
<dbReference type="RefSeq" id="WP_174411099.1">
    <property type="nucleotide sequence ID" value="NZ_BLVP01000043.1"/>
</dbReference>
<protein>
    <recommendedName>
        <fullName evidence="16">DNA polymerase IV</fullName>
        <shortName evidence="16">Pol IV</shortName>
        <ecNumber evidence="16">2.7.7.7</ecNumber>
    </recommendedName>
</protein>
<dbReference type="Proteomes" id="UP000503820">
    <property type="component" value="Unassembled WGS sequence"/>
</dbReference>
<dbReference type="Pfam" id="PF11799">
    <property type="entry name" value="IMS_C"/>
    <property type="match status" value="1"/>
</dbReference>
<dbReference type="InterPro" id="IPR017961">
    <property type="entry name" value="DNA_pol_Y-fam_little_finger"/>
</dbReference>
<dbReference type="FunFam" id="3.30.1490.100:FF:000004">
    <property type="entry name" value="DNA polymerase IV"/>
    <property type="match status" value="1"/>
</dbReference>
<dbReference type="SUPFAM" id="SSF100879">
    <property type="entry name" value="Lesion bypass DNA polymerase (Y-family), little finger domain"/>
    <property type="match status" value="1"/>
</dbReference>
<dbReference type="GO" id="GO:0003887">
    <property type="term" value="F:DNA-directed DNA polymerase activity"/>
    <property type="evidence" value="ECO:0007669"/>
    <property type="project" value="UniProtKB-UniRule"/>
</dbReference>
<comment type="cofactor">
    <cofactor evidence="16">
        <name>Mg(2+)</name>
        <dbReference type="ChEBI" id="CHEBI:18420"/>
    </cofactor>
    <text evidence="16">Binds 2 magnesium ions per subunit.</text>
</comment>
<dbReference type="InterPro" id="IPR043502">
    <property type="entry name" value="DNA/RNA_pol_sf"/>
</dbReference>
<dbReference type="GO" id="GO:0006281">
    <property type="term" value="P:DNA repair"/>
    <property type="evidence" value="ECO:0007669"/>
    <property type="project" value="UniProtKB-UniRule"/>
</dbReference>
<evidence type="ECO:0000256" key="10">
    <source>
        <dbReference type="ARBA" id="ARBA00022763"/>
    </source>
</evidence>
<dbReference type="InterPro" id="IPR043128">
    <property type="entry name" value="Rev_trsase/Diguanyl_cyclase"/>
</dbReference>
<comment type="similarity">
    <text evidence="2 16">Belongs to the DNA polymerase type-Y family.</text>
</comment>
<evidence type="ECO:0000256" key="5">
    <source>
        <dbReference type="ARBA" id="ARBA00022490"/>
    </source>
</evidence>
<feature type="active site" evidence="16">
    <location>
        <position position="122"/>
    </location>
</feature>